<keyword evidence="2" id="KW-0472">Membrane</keyword>
<name>A0A239I103_9BACT</name>
<evidence type="ECO:0000256" key="1">
    <source>
        <dbReference type="SAM" id="MobiDB-lite"/>
    </source>
</evidence>
<dbReference type="AlphaFoldDB" id="A0A239I103"/>
<feature type="transmembrane region" description="Helical" evidence="2">
    <location>
        <begin position="156"/>
        <end position="175"/>
    </location>
</feature>
<accession>A0A239I103</accession>
<feature type="region of interest" description="Disordered" evidence="1">
    <location>
        <begin position="1"/>
        <end position="43"/>
    </location>
</feature>
<evidence type="ECO:0000313" key="3">
    <source>
        <dbReference type="EMBL" id="SNS87320.1"/>
    </source>
</evidence>
<sequence length="180" mass="20279">MEENTRDNVDIKAWSKKGGAPTPKDFAHIKGWGADIDPENDPTYPMRNREKEDHGGYDWERPPLQPVNMEVLHSLERPNITAVFGTAMPPHGLSGQIRRFAFRYSEASYIHWLSLIMADRVNVVEGVIDDLKRGQVPNIYAEKGYKALWKHDRTGLFKKLAVGALVTTAAVALIARKAKD</sequence>
<feature type="compositionally biased region" description="Basic and acidic residues" evidence="1">
    <location>
        <begin position="1"/>
        <end position="10"/>
    </location>
</feature>
<protein>
    <submittedName>
        <fullName evidence="3">Uncharacterized protein</fullName>
    </submittedName>
</protein>
<organism evidence="3 4">
    <name type="scientific">Pontibacter ummariensis</name>
    <dbReference type="NCBI Taxonomy" id="1610492"/>
    <lineage>
        <taxon>Bacteria</taxon>
        <taxon>Pseudomonadati</taxon>
        <taxon>Bacteroidota</taxon>
        <taxon>Cytophagia</taxon>
        <taxon>Cytophagales</taxon>
        <taxon>Hymenobacteraceae</taxon>
        <taxon>Pontibacter</taxon>
    </lineage>
</organism>
<keyword evidence="2" id="KW-0812">Transmembrane</keyword>
<dbReference type="Proteomes" id="UP000198432">
    <property type="component" value="Unassembled WGS sequence"/>
</dbReference>
<reference evidence="4" key="1">
    <citation type="submission" date="2017-06" db="EMBL/GenBank/DDBJ databases">
        <authorList>
            <person name="Varghese N."/>
            <person name="Submissions S."/>
        </authorList>
    </citation>
    <scope>NUCLEOTIDE SEQUENCE [LARGE SCALE GENOMIC DNA]</scope>
    <source>
        <strain evidence="4">NKM1</strain>
    </source>
</reference>
<evidence type="ECO:0000313" key="4">
    <source>
        <dbReference type="Proteomes" id="UP000198432"/>
    </source>
</evidence>
<evidence type="ECO:0000256" key="2">
    <source>
        <dbReference type="SAM" id="Phobius"/>
    </source>
</evidence>
<gene>
    <name evidence="3" type="ORF">SAMN06296052_11585</name>
</gene>
<keyword evidence="4" id="KW-1185">Reference proteome</keyword>
<dbReference type="RefSeq" id="WP_245842642.1">
    <property type="nucleotide sequence ID" value="NZ_FZOQ01000015.1"/>
</dbReference>
<proteinExistence type="predicted"/>
<keyword evidence="2" id="KW-1133">Transmembrane helix</keyword>
<dbReference type="EMBL" id="FZOQ01000015">
    <property type="protein sequence ID" value="SNS87320.1"/>
    <property type="molecule type" value="Genomic_DNA"/>
</dbReference>